<evidence type="ECO:0000313" key="3">
    <source>
        <dbReference type="EMBL" id="KAF7712694.1"/>
    </source>
</evidence>
<protein>
    <recommendedName>
        <fullName evidence="2">DUF4211 domain-containing protein</fullName>
    </recommendedName>
</protein>
<feature type="compositionally biased region" description="Low complexity" evidence="1">
    <location>
        <begin position="53"/>
        <end position="66"/>
    </location>
</feature>
<evidence type="ECO:0000313" key="4">
    <source>
        <dbReference type="Proteomes" id="UP000631181"/>
    </source>
</evidence>
<sequence>MPRNAKKQTRLAFATAAPSLSSNESEKDRYARLSYQHPTLGTVRLDLAHSKSRSSSPAKVSALSSKFTREKRSVTDDTRQRKVIEKGKRRKRAIAMEESEEEQEEEKAKAEEARDGIDIHGKSSMNAQQPEDSSEDEIVVPGSSKRARHAVDTDLNSTEPAERKKAETSGSPPPNSRKRAITIDSTDEEDGDGNDSPKPRRRLKRKADRSSVVLSDSDDSEPVVSSPVKRQRRMSRTETPQTPHSSRNQDQQEVEDDVKDLRDSVVKETRTRGGVYESARDKKLKLLETLRRRRAGHKVVDEQEPEYEASDEDEDVAPRSSPTREIFGKRLNYDDDSDAESEMDANEDLDRYDDDFVLEDTELGVPTEEIPLEFTRHAYKQPREYFRDVVGWMVHNCINPAFPRDDAMYRMAFQKLGDEVKGRAGSSLISSAWTPRFRQVLLARPHLEITSFPTSMMHSCDACNRSGHPASSDLKFYGKPYSEETLEPLNEDSSDSSDENNSGDDEDELGVERDRDGNVLPEENTRFYLGKTCRANAYMAHLLTHWKFQLNEWVVDYLRRMGQMEDSEILRRANMSQKRSTRNAIGICKKMEEDGEIERLYRDFHIHLKTARERTSTMELLGNMD</sequence>
<feature type="compositionally biased region" description="Basic and acidic residues" evidence="1">
    <location>
        <begin position="67"/>
        <end position="86"/>
    </location>
</feature>
<dbReference type="GO" id="GO:0005634">
    <property type="term" value="C:nucleus"/>
    <property type="evidence" value="ECO:0007669"/>
    <property type="project" value="TreeGrafter"/>
</dbReference>
<feature type="compositionally biased region" description="Acidic residues" evidence="1">
    <location>
        <begin position="302"/>
        <end position="315"/>
    </location>
</feature>
<dbReference type="Proteomes" id="UP000631181">
    <property type="component" value="Unassembled WGS sequence"/>
</dbReference>
<comment type="caution">
    <text evidence="3">The sequence shown here is derived from an EMBL/GenBank/DDBJ whole genome shotgun (WGS) entry which is preliminary data.</text>
</comment>
<feature type="compositionally biased region" description="Basic and acidic residues" evidence="1">
    <location>
        <begin position="106"/>
        <end position="121"/>
    </location>
</feature>
<feature type="region of interest" description="Disordered" evidence="1">
    <location>
        <begin position="485"/>
        <end position="517"/>
    </location>
</feature>
<name>A0A8J8VWB6_9EURO</name>
<keyword evidence="4" id="KW-1185">Reference proteome</keyword>
<feature type="compositionally biased region" description="Acidic residues" evidence="1">
    <location>
        <begin position="485"/>
        <end position="509"/>
    </location>
</feature>
<feature type="domain" description="DUF4211" evidence="2">
    <location>
        <begin position="355"/>
        <end position="486"/>
    </location>
</feature>
<dbReference type="Pfam" id="PF13926">
    <property type="entry name" value="DUF4211"/>
    <property type="match status" value="1"/>
</dbReference>
<feature type="compositionally biased region" description="Basic and acidic residues" evidence="1">
    <location>
        <begin position="259"/>
        <end position="271"/>
    </location>
</feature>
<accession>A0A8J8VWB6</accession>
<feature type="region of interest" description="Disordered" evidence="1">
    <location>
        <begin position="1"/>
        <end position="346"/>
    </location>
</feature>
<dbReference type="InterPro" id="IPR025451">
    <property type="entry name" value="DUF4211"/>
</dbReference>
<gene>
    <name evidence="3" type="ORF">PECM_002282</name>
</gene>
<dbReference type="AlphaFoldDB" id="A0A8J8VWB6"/>
<organism evidence="3 4">
    <name type="scientific">Penicillium ucsense</name>
    <dbReference type="NCBI Taxonomy" id="2839758"/>
    <lineage>
        <taxon>Eukaryota</taxon>
        <taxon>Fungi</taxon>
        <taxon>Dikarya</taxon>
        <taxon>Ascomycota</taxon>
        <taxon>Pezizomycotina</taxon>
        <taxon>Eurotiomycetes</taxon>
        <taxon>Eurotiomycetidae</taxon>
        <taxon>Eurotiales</taxon>
        <taxon>Aspergillaceae</taxon>
        <taxon>Penicillium</taxon>
    </lineage>
</organism>
<proteinExistence type="predicted"/>
<feature type="compositionally biased region" description="Polar residues" evidence="1">
    <location>
        <begin position="237"/>
        <end position="248"/>
    </location>
</feature>
<feature type="compositionally biased region" description="Basic and acidic residues" evidence="1">
    <location>
        <begin position="278"/>
        <end position="290"/>
    </location>
</feature>
<feature type="compositionally biased region" description="Acidic residues" evidence="1">
    <location>
        <begin position="334"/>
        <end position="346"/>
    </location>
</feature>
<dbReference type="EMBL" id="WIWV01000157">
    <property type="protein sequence ID" value="KAF7712694.1"/>
    <property type="molecule type" value="Genomic_DNA"/>
</dbReference>
<reference evidence="3" key="1">
    <citation type="journal article" date="2020" name="Front. Microbiol.">
        <title>Gene regulatory networks of Penicillium echinulatum 2HH and Penicillium oxalicum 114-2 inferred by a computational biology approach.</title>
        <authorList>
            <person name="Lenz A.R."/>
            <person name="Galan-Vasquez E."/>
            <person name="Balbinot E."/>
            <person name="De Abreu F.P."/>
            <person name="De Oliveira N.S."/>
            <person name="Da Rosa L.O."/>
            <person name="De Avila E Silva S."/>
            <person name="Camassola M."/>
            <person name="Dillon A.J.P."/>
            <person name="Perez-Rueda E."/>
        </authorList>
    </citation>
    <scope>NUCLEOTIDE SEQUENCE</scope>
    <source>
        <strain evidence="3">S1M29</strain>
    </source>
</reference>
<evidence type="ECO:0000256" key="1">
    <source>
        <dbReference type="SAM" id="MobiDB-lite"/>
    </source>
</evidence>
<dbReference type="OrthoDB" id="21499at2759"/>
<dbReference type="PANTHER" id="PTHR14689:SF0">
    <property type="entry name" value="COILED-COIL DOMAIN-CONTAINING PROTEIN 82"/>
    <property type="match status" value="1"/>
</dbReference>
<evidence type="ECO:0000259" key="2">
    <source>
        <dbReference type="Pfam" id="PF13926"/>
    </source>
</evidence>
<dbReference type="PANTHER" id="PTHR14689">
    <property type="entry name" value="PHORBOL-ESTER_DAG-TYPE DOMAIN-CONTAINING PROTEIN"/>
    <property type="match status" value="1"/>
</dbReference>